<comment type="caution">
    <text evidence="2">The sequence shown here is derived from an EMBL/GenBank/DDBJ whole genome shotgun (WGS) entry which is preliminary data.</text>
</comment>
<feature type="compositionally biased region" description="Polar residues" evidence="1">
    <location>
        <begin position="106"/>
        <end position="115"/>
    </location>
</feature>
<organism evidence="2 3">
    <name type="scientific">Polarella glacialis</name>
    <name type="common">Dinoflagellate</name>
    <dbReference type="NCBI Taxonomy" id="89957"/>
    <lineage>
        <taxon>Eukaryota</taxon>
        <taxon>Sar</taxon>
        <taxon>Alveolata</taxon>
        <taxon>Dinophyceae</taxon>
        <taxon>Suessiales</taxon>
        <taxon>Suessiaceae</taxon>
        <taxon>Polarella</taxon>
    </lineage>
</organism>
<dbReference type="AlphaFoldDB" id="A0A813KJ71"/>
<feature type="non-terminal residue" evidence="2">
    <location>
        <position position="1"/>
    </location>
</feature>
<gene>
    <name evidence="2" type="ORF">PGLA2088_LOCUS32029</name>
</gene>
<sequence length="115" mass="12611">ERNVALGGDRYRFGSMTDRVGWTRDVNMPYTDAYHVANVPGPGHYSIPSSTFASDPKSDEAKHVLPGGAKKKFYGVHHPSIVLALQEAEGPLQAFNSTDDRPCNKPTEQTTPAPW</sequence>
<proteinExistence type="predicted"/>
<accession>A0A813KJ71</accession>
<evidence type="ECO:0000256" key="1">
    <source>
        <dbReference type="SAM" id="MobiDB-lite"/>
    </source>
</evidence>
<dbReference type="EMBL" id="CAJNNW010029782">
    <property type="protein sequence ID" value="CAE8701498.1"/>
    <property type="molecule type" value="Genomic_DNA"/>
</dbReference>
<feature type="non-terminal residue" evidence="2">
    <location>
        <position position="115"/>
    </location>
</feature>
<evidence type="ECO:0000313" key="3">
    <source>
        <dbReference type="Proteomes" id="UP000626109"/>
    </source>
</evidence>
<feature type="region of interest" description="Disordered" evidence="1">
    <location>
        <begin position="92"/>
        <end position="115"/>
    </location>
</feature>
<name>A0A813KJ71_POLGL</name>
<reference evidence="2" key="1">
    <citation type="submission" date="2021-02" db="EMBL/GenBank/DDBJ databases">
        <authorList>
            <person name="Dougan E. K."/>
            <person name="Rhodes N."/>
            <person name="Thang M."/>
            <person name="Chan C."/>
        </authorList>
    </citation>
    <scope>NUCLEOTIDE SEQUENCE</scope>
</reference>
<protein>
    <submittedName>
        <fullName evidence="2">Uncharacterized protein</fullName>
    </submittedName>
</protein>
<dbReference type="Proteomes" id="UP000626109">
    <property type="component" value="Unassembled WGS sequence"/>
</dbReference>
<evidence type="ECO:0000313" key="2">
    <source>
        <dbReference type="EMBL" id="CAE8701498.1"/>
    </source>
</evidence>